<evidence type="ECO:0000256" key="2">
    <source>
        <dbReference type="ARBA" id="ARBA00022552"/>
    </source>
</evidence>
<dbReference type="InterPro" id="IPR045161">
    <property type="entry name" value="Utp18"/>
</dbReference>
<organism evidence="6 7">
    <name type="scientific">Gigaspora margarita</name>
    <dbReference type="NCBI Taxonomy" id="4874"/>
    <lineage>
        <taxon>Eukaryota</taxon>
        <taxon>Fungi</taxon>
        <taxon>Fungi incertae sedis</taxon>
        <taxon>Mucoromycota</taxon>
        <taxon>Glomeromycotina</taxon>
        <taxon>Glomeromycetes</taxon>
        <taxon>Diversisporales</taxon>
        <taxon>Gigasporaceae</taxon>
        <taxon>Gigaspora</taxon>
    </lineage>
</organism>
<dbReference type="PANTHER" id="PTHR18359">
    <property type="entry name" value="WD-REPEAT PROTEIN-RELATED"/>
    <property type="match status" value="1"/>
</dbReference>
<evidence type="ECO:0000313" key="7">
    <source>
        <dbReference type="Proteomes" id="UP000789901"/>
    </source>
</evidence>
<comment type="subcellular location">
    <subcellularLocation>
        <location evidence="1">Nucleus</location>
        <location evidence="1">Nucleolus</location>
    </subcellularLocation>
</comment>
<proteinExistence type="predicted"/>
<accession>A0ABN7WQA9</accession>
<name>A0ABN7WQA9_GIGMA</name>
<evidence type="ECO:0000256" key="3">
    <source>
        <dbReference type="ARBA" id="ARBA00022574"/>
    </source>
</evidence>
<feature type="non-terminal residue" evidence="6">
    <location>
        <position position="1"/>
    </location>
</feature>
<protein>
    <submittedName>
        <fullName evidence="6">24782_t:CDS:1</fullName>
    </submittedName>
</protein>
<evidence type="ECO:0000256" key="1">
    <source>
        <dbReference type="ARBA" id="ARBA00004604"/>
    </source>
</evidence>
<evidence type="ECO:0000256" key="5">
    <source>
        <dbReference type="ARBA" id="ARBA00023242"/>
    </source>
</evidence>
<dbReference type="PANTHER" id="PTHR18359:SF0">
    <property type="entry name" value="U3 SMALL NUCLEOLAR RNA-ASSOCIATED PROTEIN 18 HOMOLOG"/>
    <property type="match status" value="1"/>
</dbReference>
<keyword evidence="7" id="KW-1185">Reference proteome</keyword>
<dbReference type="InterPro" id="IPR036322">
    <property type="entry name" value="WD40_repeat_dom_sf"/>
</dbReference>
<keyword evidence="3" id="KW-0853">WD repeat</keyword>
<keyword evidence="2" id="KW-0698">rRNA processing</keyword>
<evidence type="ECO:0000256" key="4">
    <source>
        <dbReference type="ARBA" id="ARBA00022737"/>
    </source>
</evidence>
<dbReference type="Proteomes" id="UP000789901">
    <property type="component" value="Unassembled WGS sequence"/>
</dbReference>
<keyword evidence="5" id="KW-0539">Nucleus</keyword>
<comment type="caution">
    <text evidence="6">The sequence shown here is derived from an EMBL/GenBank/DDBJ whole genome shotgun (WGS) entry which is preliminary data.</text>
</comment>
<dbReference type="EMBL" id="CAJVQB010056459">
    <property type="protein sequence ID" value="CAG8837693.1"/>
    <property type="molecule type" value="Genomic_DNA"/>
</dbReference>
<dbReference type="SUPFAM" id="SSF50978">
    <property type="entry name" value="WD40 repeat-like"/>
    <property type="match status" value="1"/>
</dbReference>
<reference evidence="6 7" key="1">
    <citation type="submission" date="2021-06" db="EMBL/GenBank/DDBJ databases">
        <authorList>
            <person name="Kallberg Y."/>
            <person name="Tangrot J."/>
            <person name="Rosling A."/>
        </authorList>
    </citation>
    <scope>NUCLEOTIDE SEQUENCE [LARGE SCALE GENOMIC DNA]</scope>
    <source>
        <strain evidence="6 7">120-4 pot B 10/14</strain>
    </source>
</reference>
<evidence type="ECO:0000313" key="6">
    <source>
        <dbReference type="EMBL" id="CAG8837693.1"/>
    </source>
</evidence>
<sequence>VYLFYRAAFNSNVTEIIAAERKKYFYSFNIGAGSIDKSNGIYGFQDKSLEKFSISPCGQYIVFAGNSECLVLISNRTKQWIVNMKMNGTVTSGDWSNDSYEDISIEEWLLLCYWGSDMKFSTLLFAICAQILT</sequence>
<gene>
    <name evidence="6" type="ORF">GMARGA_LOCUS33616</name>
</gene>
<dbReference type="Gene3D" id="2.130.10.10">
    <property type="entry name" value="YVTN repeat-like/Quinoprotein amine dehydrogenase"/>
    <property type="match status" value="1"/>
</dbReference>
<keyword evidence="4" id="KW-0677">Repeat</keyword>
<dbReference type="InterPro" id="IPR015943">
    <property type="entry name" value="WD40/YVTN_repeat-like_dom_sf"/>
</dbReference>